<name>A0ACB8CJQ2_DERSI</name>
<evidence type="ECO:0000313" key="1">
    <source>
        <dbReference type="EMBL" id="KAH7945193.1"/>
    </source>
</evidence>
<protein>
    <submittedName>
        <fullName evidence="1">Uncharacterized protein</fullName>
    </submittedName>
</protein>
<proteinExistence type="predicted"/>
<gene>
    <name evidence="1" type="ORF">HPB49_007723</name>
</gene>
<dbReference type="Proteomes" id="UP000821865">
    <property type="component" value="Chromosome 6"/>
</dbReference>
<keyword evidence="2" id="KW-1185">Reference proteome</keyword>
<sequence length="331" mass="37289">MTNVVPTGMAGTRTFTCELDASSKFLESVKCLRADLCTAEDAYEWFSSYSQTTNTTWIVDWEVRNPTMEVHRICREALVIVRFFYRMVFHKKWCQHSNLNKTAGLKSTNCPAFVDIKIKAVAKETKRNDSYLKREHPLCAIIKLKEDHNHNLNCADGLRLLRNSADTRATFHSYFKDGLAPAESLQLHQQKLAVEDDGVQQLANSALNPSANTVYHWFRMWRKDHYGDEVDPLSKLEEKAPLYHQNGVNVSTTKSKDGNCWAVLVITRIMQRTQGLEAASEIIFLHSTASCDESQATVTVVLTATPVGAIPIAVLMHNSQTTESYKTALAS</sequence>
<accession>A0ACB8CJQ2</accession>
<organism evidence="1 2">
    <name type="scientific">Dermacentor silvarum</name>
    <name type="common">Tick</name>
    <dbReference type="NCBI Taxonomy" id="543639"/>
    <lineage>
        <taxon>Eukaryota</taxon>
        <taxon>Metazoa</taxon>
        <taxon>Ecdysozoa</taxon>
        <taxon>Arthropoda</taxon>
        <taxon>Chelicerata</taxon>
        <taxon>Arachnida</taxon>
        <taxon>Acari</taxon>
        <taxon>Parasitiformes</taxon>
        <taxon>Ixodida</taxon>
        <taxon>Ixodoidea</taxon>
        <taxon>Ixodidae</taxon>
        <taxon>Rhipicephalinae</taxon>
        <taxon>Dermacentor</taxon>
    </lineage>
</organism>
<comment type="caution">
    <text evidence="1">The sequence shown here is derived from an EMBL/GenBank/DDBJ whole genome shotgun (WGS) entry which is preliminary data.</text>
</comment>
<reference evidence="1" key="1">
    <citation type="submission" date="2020-05" db="EMBL/GenBank/DDBJ databases">
        <title>Large-scale comparative analyses of tick genomes elucidate their genetic diversity and vector capacities.</title>
        <authorList>
            <person name="Jia N."/>
            <person name="Wang J."/>
            <person name="Shi W."/>
            <person name="Du L."/>
            <person name="Sun Y."/>
            <person name="Zhan W."/>
            <person name="Jiang J."/>
            <person name="Wang Q."/>
            <person name="Zhang B."/>
            <person name="Ji P."/>
            <person name="Sakyi L.B."/>
            <person name="Cui X."/>
            <person name="Yuan T."/>
            <person name="Jiang B."/>
            <person name="Yang W."/>
            <person name="Lam T.T.-Y."/>
            <person name="Chang Q."/>
            <person name="Ding S."/>
            <person name="Wang X."/>
            <person name="Zhu J."/>
            <person name="Ruan X."/>
            <person name="Zhao L."/>
            <person name="Wei J."/>
            <person name="Que T."/>
            <person name="Du C."/>
            <person name="Cheng J."/>
            <person name="Dai P."/>
            <person name="Han X."/>
            <person name="Huang E."/>
            <person name="Gao Y."/>
            <person name="Liu J."/>
            <person name="Shao H."/>
            <person name="Ye R."/>
            <person name="Li L."/>
            <person name="Wei W."/>
            <person name="Wang X."/>
            <person name="Wang C."/>
            <person name="Yang T."/>
            <person name="Huo Q."/>
            <person name="Li W."/>
            <person name="Guo W."/>
            <person name="Chen H."/>
            <person name="Zhou L."/>
            <person name="Ni X."/>
            <person name="Tian J."/>
            <person name="Zhou Y."/>
            <person name="Sheng Y."/>
            <person name="Liu T."/>
            <person name="Pan Y."/>
            <person name="Xia L."/>
            <person name="Li J."/>
            <person name="Zhao F."/>
            <person name="Cao W."/>
        </authorList>
    </citation>
    <scope>NUCLEOTIDE SEQUENCE</scope>
    <source>
        <strain evidence="1">Dsil-2018</strain>
    </source>
</reference>
<dbReference type="EMBL" id="CM023475">
    <property type="protein sequence ID" value="KAH7945193.1"/>
    <property type="molecule type" value="Genomic_DNA"/>
</dbReference>
<evidence type="ECO:0000313" key="2">
    <source>
        <dbReference type="Proteomes" id="UP000821865"/>
    </source>
</evidence>